<proteinExistence type="predicted"/>
<dbReference type="AlphaFoldDB" id="A0A8J2L4P7"/>
<evidence type="ECO:0000313" key="2">
    <source>
        <dbReference type="EMBL" id="CAG7828730.1"/>
    </source>
</evidence>
<organism evidence="2 3">
    <name type="scientific">Allacma fusca</name>
    <dbReference type="NCBI Taxonomy" id="39272"/>
    <lineage>
        <taxon>Eukaryota</taxon>
        <taxon>Metazoa</taxon>
        <taxon>Ecdysozoa</taxon>
        <taxon>Arthropoda</taxon>
        <taxon>Hexapoda</taxon>
        <taxon>Collembola</taxon>
        <taxon>Symphypleona</taxon>
        <taxon>Sminthuridae</taxon>
        <taxon>Allacma</taxon>
    </lineage>
</organism>
<accession>A0A8J2L4P7</accession>
<sequence>MEERQQKLEETVLGSSADLAKKIEDSTVALMKRIETVEEEQLTIRHDFEEHVEEINSVVNIFREDVAEQIREGIVEFERRKQRQNKCHKNWKAKAGNSKMRPVLVSTERLRDKREVLNASKEKLKKIPEYSKITVKPDLTRKQREEWQQRRSGKPATNGEGSGSSETPAGRSVLAPKRKIRTNVAVLKLCKEVSNNYKQFILCGDFTSADINWCNNVCTGPVDGVSKVFWITSDPPLGASDHNMIRAEVVLRYFKEDCEKKIKLYSRGDYESISNHLSLLKLESLEGKTVEDMWLIIKSNLMKSIDK</sequence>
<comment type="caution">
    <text evidence="2">The sequence shown here is derived from an EMBL/GenBank/DDBJ whole genome shotgun (WGS) entry which is preliminary data.</text>
</comment>
<dbReference type="OrthoDB" id="6769865at2759"/>
<gene>
    <name evidence="2" type="ORF">AFUS01_LOCUS38639</name>
</gene>
<name>A0A8J2L4P7_9HEXA</name>
<dbReference type="Proteomes" id="UP000708208">
    <property type="component" value="Unassembled WGS sequence"/>
</dbReference>
<reference evidence="2" key="1">
    <citation type="submission" date="2021-06" db="EMBL/GenBank/DDBJ databases">
        <authorList>
            <person name="Hodson N. C."/>
            <person name="Mongue J. A."/>
            <person name="Jaron S. K."/>
        </authorList>
    </citation>
    <scope>NUCLEOTIDE SEQUENCE</scope>
</reference>
<protein>
    <submittedName>
        <fullName evidence="2">Uncharacterized protein</fullName>
    </submittedName>
</protein>
<evidence type="ECO:0000313" key="3">
    <source>
        <dbReference type="Proteomes" id="UP000708208"/>
    </source>
</evidence>
<feature type="region of interest" description="Disordered" evidence="1">
    <location>
        <begin position="138"/>
        <end position="175"/>
    </location>
</feature>
<evidence type="ECO:0000256" key="1">
    <source>
        <dbReference type="SAM" id="MobiDB-lite"/>
    </source>
</evidence>
<dbReference type="EMBL" id="CAJVCH010548592">
    <property type="protein sequence ID" value="CAG7828730.1"/>
    <property type="molecule type" value="Genomic_DNA"/>
</dbReference>
<feature type="compositionally biased region" description="Basic and acidic residues" evidence="1">
    <location>
        <begin position="138"/>
        <end position="149"/>
    </location>
</feature>
<keyword evidence="3" id="KW-1185">Reference proteome</keyword>